<dbReference type="RefSeq" id="XP_053020257.1">
    <property type="nucleotide sequence ID" value="XM_053169018.1"/>
</dbReference>
<feature type="compositionally biased region" description="Polar residues" evidence="3">
    <location>
        <begin position="509"/>
        <end position="525"/>
    </location>
</feature>
<name>A0ABY7CPL3_9BASI</name>
<sequence length="833" mass="91918">MLDNNILLSRPRPPILQERSPAGIDFKASESFIDAWSQQPPAEKEDEEQQPNSITHEWVGAKTREELESLLLAADRVIRERERDLGIAAAIGQSLLQSNIALRGRQQRLLAEVSGESPPSNHRQFEDITNRSEYIEGRPPPSPSDYDPQDLPFELSLNLTQLRKLVKELDTLRADLQQTEERNALLEEERLAHLEQENNNVGEMVEEIVGDMKRLIMDDHDSALKMRTPTKSTANFSQNLPSIPIVLDETTTPSPLSCPRSQSSSLLSLSPRRSTISNLSRSSIDFQSSPQERALVSQLLNKIAELKESQSEFDHEREEMKAKLRKAREEVEELQLLVEDAESELQQVKQLAWDDRRGMIEWDGEPLPADEPPPGAKSARKASGNRKMIQQSRKAKKRQWPAPEHQPGSLGSDITIPESNPSLSYDREPSSPSMRGQALSRARLNPGSLEASPESQSKYSQLARLQVASMSSFQTLSEGDESIRSTSETPLRTLLSEIGGLYPEEASPEATSSPIVNGTSSSPNQQDDKKYGALAQLGPPPSRRIVQQQTTYTELQRAVAETPLTWADETPSSQRLTTERKRDSTEWLYSSAASYQLESWSASSSATLGLMSASRPKPPLDALLRQPSRRRSPARRPSAACRPRSGRRRASLSARPRTGRSVGPAAAARRRSVGSASRPRRTPARTPASATQASTADWNYIDATDHDHLAQGATGTDYYPISVRARNAPAMVVGRLQAKSAGWGTFVYQWMKLVSVVGLAVGWAVWQGPRSALDDDFPFGSAHNRAGKRLAIEHPAASRPPSLDILRNPATPRLSRSASPDTGPVHGPGSSPD</sequence>
<gene>
    <name evidence="4" type="ORF">PtA15_5A275</name>
</gene>
<dbReference type="EMBL" id="CP110425">
    <property type="protein sequence ID" value="WAQ84702.1"/>
    <property type="molecule type" value="Genomic_DNA"/>
</dbReference>
<evidence type="ECO:0000313" key="5">
    <source>
        <dbReference type="Proteomes" id="UP001164743"/>
    </source>
</evidence>
<organism evidence="4 5">
    <name type="scientific">Puccinia triticina</name>
    <dbReference type="NCBI Taxonomy" id="208348"/>
    <lineage>
        <taxon>Eukaryota</taxon>
        <taxon>Fungi</taxon>
        <taxon>Dikarya</taxon>
        <taxon>Basidiomycota</taxon>
        <taxon>Pucciniomycotina</taxon>
        <taxon>Pucciniomycetes</taxon>
        <taxon>Pucciniales</taxon>
        <taxon>Pucciniaceae</taxon>
        <taxon>Puccinia</taxon>
    </lineage>
</organism>
<protein>
    <submittedName>
        <fullName evidence="4">Uncharacterized protein</fullName>
    </submittedName>
</protein>
<evidence type="ECO:0000256" key="1">
    <source>
        <dbReference type="ARBA" id="ARBA00023054"/>
    </source>
</evidence>
<reference evidence="4" key="1">
    <citation type="submission" date="2022-10" db="EMBL/GenBank/DDBJ databases">
        <title>Puccinia triticina Genome sequencing and assembly.</title>
        <authorList>
            <person name="Li C."/>
        </authorList>
    </citation>
    <scope>NUCLEOTIDE SEQUENCE</scope>
    <source>
        <strain evidence="4">Pt15</strain>
    </source>
</reference>
<dbReference type="GeneID" id="77809913"/>
<evidence type="ECO:0000256" key="3">
    <source>
        <dbReference type="SAM" id="MobiDB-lite"/>
    </source>
</evidence>
<feature type="region of interest" description="Disordered" evidence="3">
    <location>
        <begin position="563"/>
        <end position="584"/>
    </location>
</feature>
<feature type="coiled-coil region" evidence="2">
    <location>
        <begin position="303"/>
        <end position="351"/>
    </location>
</feature>
<keyword evidence="1 2" id="KW-0175">Coiled coil</keyword>
<proteinExistence type="predicted"/>
<feature type="compositionally biased region" description="Low complexity" evidence="3">
    <location>
        <begin position="651"/>
        <end position="667"/>
    </location>
</feature>
<dbReference type="PANTHER" id="PTHR32123:SF9">
    <property type="entry name" value="PROTEIN SPINDLY"/>
    <property type="match status" value="1"/>
</dbReference>
<feature type="region of interest" description="Disordered" evidence="3">
    <location>
        <begin position="504"/>
        <end position="543"/>
    </location>
</feature>
<feature type="region of interest" description="Disordered" evidence="3">
    <location>
        <begin position="251"/>
        <end position="272"/>
    </location>
</feature>
<feature type="compositionally biased region" description="Low complexity" evidence="3">
    <location>
        <begin position="684"/>
        <end position="693"/>
    </location>
</feature>
<accession>A0ABY7CPL3</accession>
<feature type="compositionally biased region" description="Low complexity" evidence="3">
    <location>
        <begin position="253"/>
        <end position="272"/>
    </location>
</feature>
<dbReference type="Proteomes" id="UP001164743">
    <property type="component" value="Chromosome 5A"/>
</dbReference>
<feature type="region of interest" description="Disordered" evidence="3">
    <location>
        <begin position="611"/>
        <end position="693"/>
    </location>
</feature>
<feature type="region of interest" description="Disordered" evidence="3">
    <location>
        <begin position="1"/>
        <end position="21"/>
    </location>
</feature>
<feature type="region of interest" description="Disordered" evidence="3">
    <location>
        <begin position="361"/>
        <end position="457"/>
    </location>
</feature>
<feature type="compositionally biased region" description="Basic residues" evidence="3">
    <location>
        <begin position="668"/>
        <end position="683"/>
    </location>
</feature>
<feature type="region of interest" description="Disordered" evidence="3">
    <location>
        <begin position="34"/>
        <end position="53"/>
    </location>
</feature>
<feature type="coiled-coil region" evidence="2">
    <location>
        <begin position="159"/>
        <end position="197"/>
    </location>
</feature>
<keyword evidence="5" id="KW-1185">Reference proteome</keyword>
<feature type="region of interest" description="Disordered" evidence="3">
    <location>
        <begin position="792"/>
        <end position="833"/>
    </location>
</feature>
<dbReference type="InterPro" id="IPR051149">
    <property type="entry name" value="Spindly/BICDR_Dynein_Adapter"/>
</dbReference>
<dbReference type="PANTHER" id="PTHR32123">
    <property type="entry name" value="BICD FAMILY-LIKE CARGO ADAPTER"/>
    <property type="match status" value="1"/>
</dbReference>
<evidence type="ECO:0000313" key="4">
    <source>
        <dbReference type="EMBL" id="WAQ84702.1"/>
    </source>
</evidence>
<evidence type="ECO:0000256" key="2">
    <source>
        <dbReference type="SAM" id="Coils"/>
    </source>
</evidence>